<dbReference type="FunFam" id="1.10.10.2830:FF:000001">
    <property type="entry name" value="Chromosome partitioning protein ParB"/>
    <property type="match status" value="1"/>
</dbReference>
<dbReference type="InterPro" id="IPR057240">
    <property type="entry name" value="ParB_dimer_C"/>
</dbReference>
<evidence type="ECO:0000256" key="3">
    <source>
        <dbReference type="ARBA" id="ARBA00022829"/>
    </source>
</evidence>
<dbReference type="InterPro" id="IPR041468">
    <property type="entry name" value="HTH_ParB/Spo0J"/>
</dbReference>
<evidence type="ECO:0000256" key="2">
    <source>
        <dbReference type="ARBA" id="ARBA00022372"/>
    </source>
</evidence>
<dbReference type="PANTHER" id="PTHR33375">
    <property type="entry name" value="CHROMOSOME-PARTITIONING PROTEIN PARB-RELATED"/>
    <property type="match status" value="1"/>
</dbReference>
<feature type="domain" description="ParB-like N-terminal" evidence="6">
    <location>
        <begin position="27"/>
        <end position="117"/>
    </location>
</feature>
<dbReference type="HOGENOM" id="CLU_023853_0_1_6"/>
<dbReference type="STRING" id="1123866.NT01SARS_1149"/>
<evidence type="ECO:0000313" key="8">
    <source>
        <dbReference type="Proteomes" id="UP000010305"/>
    </source>
</evidence>
<dbReference type="InterPro" id="IPR036086">
    <property type="entry name" value="ParB/Sulfiredoxin_sf"/>
</dbReference>
<evidence type="ECO:0000256" key="4">
    <source>
        <dbReference type="ARBA" id="ARBA00023125"/>
    </source>
</evidence>
<dbReference type="InterPro" id="IPR003115">
    <property type="entry name" value="ParB_N"/>
</dbReference>
<dbReference type="GO" id="GO:0003677">
    <property type="term" value="F:DNA binding"/>
    <property type="evidence" value="ECO:0007669"/>
    <property type="project" value="UniProtKB-KW"/>
</dbReference>
<reference evidence="7 8" key="1">
    <citation type="journal article" date="2012" name="ISME J.">
        <title>Genomic insights to SAR86, an abundant and uncultivated marine bacterial lineage.</title>
        <authorList>
            <person name="Dupont C.L."/>
            <person name="Rusch D.B."/>
            <person name="Yooseph S."/>
            <person name="Lombardo M.J."/>
            <person name="Richter R.A."/>
            <person name="Valas R."/>
            <person name="Novotny M."/>
            <person name="Yee-Greenbaum J."/>
            <person name="Selengut J.D."/>
            <person name="Haft D.H."/>
            <person name="Halpern A.L."/>
            <person name="Lasken R.S."/>
            <person name="Nealson K."/>
            <person name="Friedman R."/>
            <person name="Venter J.C."/>
        </authorList>
    </citation>
    <scope>NUCLEOTIDE SEQUENCE [LARGE SCALE GENOMIC DNA]</scope>
</reference>
<evidence type="ECO:0000313" key="7">
    <source>
        <dbReference type="EMBL" id="EJP71342.1"/>
    </source>
</evidence>
<dbReference type="CDD" id="cd16393">
    <property type="entry name" value="SPO0J_N"/>
    <property type="match status" value="1"/>
</dbReference>
<dbReference type="SUPFAM" id="SSF110849">
    <property type="entry name" value="ParB/Sulfiredoxin"/>
    <property type="match status" value="1"/>
</dbReference>
<dbReference type="EMBL" id="JH611157">
    <property type="protein sequence ID" value="EJP71342.1"/>
    <property type="molecule type" value="Genomic_DNA"/>
</dbReference>
<dbReference type="Pfam" id="PF02195">
    <property type="entry name" value="ParB_N"/>
    <property type="match status" value="1"/>
</dbReference>
<evidence type="ECO:0000256" key="1">
    <source>
        <dbReference type="ARBA" id="ARBA00006295"/>
    </source>
</evidence>
<dbReference type="AlphaFoldDB" id="J4UY24"/>
<dbReference type="SMART" id="SM00470">
    <property type="entry name" value="ParB"/>
    <property type="match status" value="1"/>
</dbReference>
<proteinExistence type="inferred from homology"/>
<dbReference type="Pfam" id="PF23552">
    <property type="entry name" value="ParB_C"/>
    <property type="match status" value="1"/>
</dbReference>
<evidence type="ECO:0000259" key="6">
    <source>
        <dbReference type="SMART" id="SM00470"/>
    </source>
</evidence>
<dbReference type="Gene3D" id="3.90.1530.30">
    <property type="match status" value="1"/>
</dbReference>
<keyword evidence="3" id="KW-0159">Chromosome partition</keyword>
<accession>J4UY24</accession>
<keyword evidence="4" id="KW-0238">DNA-binding</keyword>
<dbReference type="FunFam" id="3.90.1530.30:FF:000001">
    <property type="entry name" value="Chromosome partitioning protein ParB"/>
    <property type="match status" value="1"/>
</dbReference>
<protein>
    <recommendedName>
        <fullName evidence="2">Probable chromosome-partitioning protein ParB</fullName>
    </recommendedName>
</protein>
<comment type="similarity">
    <text evidence="1">Belongs to the ParB family.</text>
</comment>
<comment type="function">
    <text evidence="5">Involved in chromosome partition. Localize to both poles of the predivisional cell following completion of DNA replication. Binds to the DNA origin of replication.</text>
</comment>
<dbReference type="GO" id="GO:0005694">
    <property type="term" value="C:chromosome"/>
    <property type="evidence" value="ECO:0007669"/>
    <property type="project" value="TreeGrafter"/>
</dbReference>
<sequence length="280" mass="31125">MSDDNKILNKGLDALLGESQNNQKTVKEINLNKIKPGRFQPRSNFDDVKLQELTNSIKNQGVLSPILVRELGLNEFEVIAGERRLRAAKRAGLESIPCLVDQKQDQDALVSALIENLQREDLNPVEEARGLDRLKREFGLTQDEVASSTGKARSTIANSLRILSLPASVLDMLSDGLIEKGHAKLLASMDSKEAEDLAKKIVKEKLSIKDLSGLTSKKPTNKNAKQKTKDTDILNVEQEMSESFGHKIEIDTKNKNAGRVSILYKTLDELDSIIQKLKNK</sequence>
<dbReference type="GO" id="GO:0007059">
    <property type="term" value="P:chromosome segregation"/>
    <property type="evidence" value="ECO:0007669"/>
    <property type="project" value="UniProtKB-KW"/>
</dbReference>
<evidence type="ECO:0000256" key="5">
    <source>
        <dbReference type="ARBA" id="ARBA00025472"/>
    </source>
</evidence>
<name>J4UY24_9GAMM</name>
<dbReference type="InterPro" id="IPR004437">
    <property type="entry name" value="ParB/RepB/Spo0J"/>
</dbReference>
<organism evidence="7 8">
    <name type="scientific">SAR86 cluster bacterium SAR86A</name>
    <dbReference type="NCBI Taxonomy" id="1123866"/>
    <lineage>
        <taxon>Bacteria</taxon>
        <taxon>Pseudomonadati</taxon>
        <taxon>Pseudomonadota</taxon>
        <taxon>Gammaproteobacteria</taxon>
        <taxon>SAR86 cluster</taxon>
    </lineage>
</organism>
<dbReference type="SUPFAM" id="SSF109709">
    <property type="entry name" value="KorB DNA-binding domain-like"/>
    <property type="match status" value="1"/>
</dbReference>
<dbReference type="Proteomes" id="UP000010305">
    <property type="component" value="Unassembled WGS sequence"/>
</dbReference>
<dbReference type="PANTHER" id="PTHR33375:SF1">
    <property type="entry name" value="CHROMOSOME-PARTITIONING PROTEIN PARB-RELATED"/>
    <property type="match status" value="1"/>
</dbReference>
<dbReference type="Pfam" id="PF17762">
    <property type="entry name" value="HTH_ParB"/>
    <property type="match status" value="1"/>
</dbReference>
<gene>
    <name evidence="7" type="ORF">NT01SARS_1149</name>
</gene>
<dbReference type="Gene3D" id="1.10.10.2830">
    <property type="match status" value="1"/>
</dbReference>
<dbReference type="InterPro" id="IPR050336">
    <property type="entry name" value="Chromosome_partition/occlusion"/>
</dbReference>
<dbReference type="NCBIfam" id="TIGR00180">
    <property type="entry name" value="parB_part"/>
    <property type="match status" value="1"/>
</dbReference>